<protein>
    <submittedName>
        <fullName evidence="6">Tryptase beta-2</fullName>
    </submittedName>
</protein>
<evidence type="ECO:0000259" key="5">
    <source>
        <dbReference type="PROSITE" id="PS50240"/>
    </source>
</evidence>
<keyword evidence="7" id="KW-1185">Reference proteome</keyword>
<feature type="domain" description="Peptidase S1" evidence="5">
    <location>
        <begin position="26"/>
        <end position="251"/>
    </location>
</feature>
<dbReference type="InterPro" id="IPR050430">
    <property type="entry name" value="Peptidase_S1"/>
</dbReference>
<evidence type="ECO:0000256" key="4">
    <source>
        <dbReference type="ARBA" id="ARBA00023157"/>
    </source>
</evidence>
<feature type="non-terminal residue" evidence="6">
    <location>
        <position position="1"/>
    </location>
</feature>
<keyword evidence="4" id="KW-1015">Disulfide bond</keyword>
<keyword evidence="3" id="KW-0720">Serine protease</keyword>
<dbReference type="PROSITE" id="PS50240">
    <property type="entry name" value="TRYPSIN_DOM"/>
    <property type="match status" value="1"/>
</dbReference>
<dbReference type="Pfam" id="PF00089">
    <property type="entry name" value="Trypsin"/>
    <property type="match status" value="1"/>
</dbReference>
<accession>A0A8X6FPY3</accession>
<proteinExistence type="predicted"/>
<evidence type="ECO:0000256" key="1">
    <source>
        <dbReference type="ARBA" id="ARBA00022670"/>
    </source>
</evidence>
<dbReference type="InterPro" id="IPR043504">
    <property type="entry name" value="Peptidase_S1_PA_chymotrypsin"/>
</dbReference>
<dbReference type="SUPFAM" id="SSF50494">
    <property type="entry name" value="Trypsin-like serine proteases"/>
    <property type="match status" value="1"/>
</dbReference>
<evidence type="ECO:0000313" key="6">
    <source>
        <dbReference type="EMBL" id="GFQ85647.1"/>
    </source>
</evidence>
<keyword evidence="1" id="KW-0645">Protease</keyword>
<dbReference type="InterPro" id="IPR001254">
    <property type="entry name" value="Trypsin_dom"/>
</dbReference>
<dbReference type="GO" id="GO:0004252">
    <property type="term" value="F:serine-type endopeptidase activity"/>
    <property type="evidence" value="ECO:0007669"/>
    <property type="project" value="InterPro"/>
</dbReference>
<comment type="caution">
    <text evidence="6">The sequence shown here is derived from an EMBL/GenBank/DDBJ whole genome shotgun (WGS) entry which is preliminary data.</text>
</comment>
<dbReference type="Gene3D" id="2.40.10.10">
    <property type="entry name" value="Trypsin-like serine proteases"/>
    <property type="match status" value="1"/>
</dbReference>
<evidence type="ECO:0000256" key="3">
    <source>
        <dbReference type="ARBA" id="ARBA00022825"/>
    </source>
</evidence>
<evidence type="ECO:0000256" key="2">
    <source>
        <dbReference type="ARBA" id="ARBA00022801"/>
    </source>
</evidence>
<dbReference type="AlphaFoldDB" id="A0A8X6FPY3"/>
<reference evidence="6" key="1">
    <citation type="submission" date="2020-07" db="EMBL/GenBank/DDBJ databases">
        <title>Multicomponent nature underlies the extraordinary mechanical properties of spider dragline silk.</title>
        <authorList>
            <person name="Kono N."/>
            <person name="Nakamura H."/>
            <person name="Mori M."/>
            <person name="Yoshida Y."/>
            <person name="Ohtoshi R."/>
            <person name="Malay A.D."/>
            <person name="Moran D.A.P."/>
            <person name="Tomita M."/>
            <person name="Numata K."/>
            <person name="Arakawa K."/>
        </authorList>
    </citation>
    <scope>NUCLEOTIDE SEQUENCE</scope>
</reference>
<dbReference type="EMBL" id="BMAO01013024">
    <property type="protein sequence ID" value="GFQ85647.1"/>
    <property type="molecule type" value="Genomic_DNA"/>
</dbReference>
<dbReference type="Proteomes" id="UP000887116">
    <property type="component" value="Unassembled WGS sequence"/>
</dbReference>
<name>A0A8X6FPY3_TRICU</name>
<dbReference type="PANTHER" id="PTHR24276:SF91">
    <property type="entry name" value="AT26814P-RELATED"/>
    <property type="match status" value="1"/>
</dbReference>
<dbReference type="OrthoDB" id="6339452at2759"/>
<organism evidence="6 7">
    <name type="scientific">Trichonephila clavata</name>
    <name type="common">Joro spider</name>
    <name type="synonym">Nephila clavata</name>
    <dbReference type="NCBI Taxonomy" id="2740835"/>
    <lineage>
        <taxon>Eukaryota</taxon>
        <taxon>Metazoa</taxon>
        <taxon>Ecdysozoa</taxon>
        <taxon>Arthropoda</taxon>
        <taxon>Chelicerata</taxon>
        <taxon>Arachnida</taxon>
        <taxon>Araneae</taxon>
        <taxon>Araneomorphae</taxon>
        <taxon>Entelegynae</taxon>
        <taxon>Araneoidea</taxon>
        <taxon>Nephilidae</taxon>
        <taxon>Trichonephila</taxon>
    </lineage>
</organism>
<keyword evidence="2" id="KW-0378">Hydrolase</keyword>
<dbReference type="GO" id="GO:0006508">
    <property type="term" value="P:proteolysis"/>
    <property type="evidence" value="ECO:0007669"/>
    <property type="project" value="UniProtKB-KW"/>
</dbReference>
<dbReference type="InterPro" id="IPR009003">
    <property type="entry name" value="Peptidase_S1_PA"/>
</dbReference>
<sequence>IEELNASKILKVEIEAIVPEISDCQCNKELVDEMEELKTYSLSLCYFSDLKANISICQGPGIPEECFVKPENSYIKLLEKEKLGKEVRIKRFIPHPEFINKPEQVTSDVALLELAETLQCGEMTSPICIANNEELYKKNQKIFVAGWGQHELKRKSITEKLREGLMMEVLSEECMKPGYSKDIANQLYCAAGTNQTACQGDSGSSAFINSEETFYSLGIVSYRGSETCDPKLPVTFAKTLYFLEWIKEHVKDLPEPE</sequence>
<gene>
    <name evidence="6" type="primary">NCL1_28195</name>
    <name evidence="6" type="ORF">TNCT_553231</name>
</gene>
<dbReference type="PANTHER" id="PTHR24276">
    <property type="entry name" value="POLYSERASE-RELATED"/>
    <property type="match status" value="1"/>
</dbReference>
<dbReference type="SMART" id="SM00020">
    <property type="entry name" value="Tryp_SPc"/>
    <property type="match status" value="1"/>
</dbReference>
<evidence type="ECO:0000313" key="7">
    <source>
        <dbReference type="Proteomes" id="UP000887116"/>
    </source>
</evidence>